<evidence type="ECO:0000256" key="6">
    <source>
        <dbReference type="ARBA" id="ARBA00023235"/>
    </source>
</evidence>
<evidence type="ECO:0000256" key="10">
    <source>
        <dbReference type="PROSITE-ProRule" id="PRU00560"/>
    </source>
</evidence>
<keyword evidence="3 10" id="KW-0378">Hydrolase</keyword>
<dbReference type="GO" id="GO:0043138">
    <property type="term" value="F:3'-5' DNA helicase activity"/>
    <property type="evidence" value="ECO:0007669"/>
    <property type="project" value="UniProtKB-EC"/>
</dbReference>
<evidence type="ECO:0000259" key="11">
    <source>
        <dbReference type="PROSITE" id="PS51198"/>
    </source>
</evidence>
<dbReference type="PANTHER" id="PTHR11070">
    <property type="entry name" value="UVRD / RECB / PCRA DNA HELICASE FAMILY MEMBER"/>
    <property type="match status" value="1"/>
</dbReference>
<comment type="similarity">
    <text evidence="1">Belongs to the helicase family. UvrD subfamily.</text>
</comment>
<dbReference type="InterPro" id="IPR013986">
    <property type="entry name" value="DExx_box_DNA_helicase_dom_sf"/>
</dbReference>
<dbReference type="Gene3D" id="3.40.50.300">
    <property type="entry name" value="P-loop containing nucleotide triphosphate hydrolases"/>
    <property type="match status" value="3"/>
</dbReference>
<evidence type="ECO:0000313" key="13">
    <source>
        <dbReference type="EMBL" id="PJC25376.1"/>
    </source>
</evidence>
<sequence>MNILKGLNQPQKEAVCSTQNQLLVVAGAGTGKTKVITHRIANLINSGINQNQILAVTFTNKAAAEMKERIGRLTNIQSLNQDGLTLGTFHSIAADILRKRGDKIDIPSDFFILDEKESLEIVKQSIEELKLNSRQFRPSTIQNQISRQKSLCDSKQNQQIANDDFFPKNLDTILEKYNGHLKERNALDFDDLIHKAVILFEEYPEILKDYQTKWSHIHIDEYQDTDNAQCRLIQLLSSGQNNICAVGDEDQSIYGFRGADFTNILNFEKTWPDAKIVTLERNYRSTQKILDAANAVIAKNKMRRGKNLFTRGKIGTKLTAFEAGNEKEEADFIAKEIENLLQKDKPPYSIAILCRANFQFPVIEEHFLRHSLPYLATYEQDTLTNAKQPIRLMTVHAAKGLEFRHVFIPGLEKGLFPWLSAGNQSSDEEERRLFYVALTRGQEKIFLSWSRFRAAFGFKQINQPSQFLSDIPQNLIRFI</sequence>
<evidence type="ECO:0000256" key="3">
    <source>
        <dbReference type="ARBA" id="ARBA00022801"/>
    </source>
</evidence>
<dbReference type="EC" id="5.6.2.4" evidence="8"/>
<dbReference type="GO" id="GO:0000725">
    <property type="term" value="P:recombinational repair"/>
    <property type="evidence" value="ECO:0007669"/>
    <property type="project" value="TreeGrafter"/>
</dbReference>
<evidence type="ECO:0000259" key="12">
    <source>
        <dbReference type="PROSITE" id="PS51217"/>
    </source>
</evidence>
<keyword evidence="6" id="KW-0413">Isomerase</keyword>
<dbReference type="PANTHER" id="PTHR11070:SF48">
    <property type="entry name" value="ATP-DEPENDENT HELICASE_NUCLEASE SUBUNIT A"/>
    <property type="match status" value="1"/>
</dbReference>
<evidence type="ECO:0000256" key="1">
    <source>
        <dbReference type="ARBA" id="ARBA00009922"/>
    </source>
</evidence>
<dbReference type="PROSITE" id="PS51217">
    <property type="entry name" value="UVRD_HELICASE_CTER"/>
    <property type="match status" value="1"/>
</dbReference>
<feature type="binding site" evidence="10">
    <location>
        <begin position="26"/>
        <end position="33"/>
    </location>
    <ligand>
        <name>ATP</name>
        <dbReference type="ChEBI" id="CHEBI:30616"/>
    </ligand>
</feature>
<dbReference type="GO" id="GO:0003677">
    <property type="term" value="F:DNA binding"/>
    <property type="evidence" value="ECO:0007669"/>
    <property type="project" value="UniProtKB-KW"/>
</dbReference>
<protein>
    <recommendedName>
        <fullName evidence="8">DNA 3'-5' helicase</fullName>
        <ecNumber evidence="8">5.6.2.4</ecNumber>
    </recommendedName>
</protein>
<dbReference type="GO" id="GO:0005524">
    <property type="term" value="F:ATP binding"/>
    <property type="evidence" value="ECO:0007669"/>
    <property type="project" value="UniProtKB-UniRule"/>
</dbReference>
<evidence type="ECO:0000256" key="4">
    <source>
        <dbReference type="ARBA" id="ARBA00022806"/>
    </source>
</evidence>
<dbReference type="Pfam" id="PF13361">
    <property type="entry name" value="UvrD_C"/>
    <property type="match status" value="2"/>
</dbReference>
<dbReference type="InterPro" id="IPR014016">
    <property type="entry name" value="UvrD-like_ATP-bd"/>
</dbReference>
<proteinExistence type="inferred from homology"/>
<feature type="domain" description="UvrD-like helicase C-terminal" evidence="12">
    <location>
        <begin position="287"/>
        <end position="479"/>
    </location>
</feature>
<evidence type="ECO:0000256" key="5">
    <source>
        <dbReference type="ARBA" id="ARBA00022840"/>
    </source>
</evidence>
<dbReference type="FunFam" id="3.40.50.300:FF:000060">
    <property type="entry name" value="ATP-dependent DNA helicase"/>
    <property type="match status" value="1"/>
</dbReference>
<dbReference type="InterPro" id="IPR014017">
    <property type="entry name" value="DNA_helicase_UvrD-like_C"/>
</dbReference>
<comment type="caution">
    <text evidence="13">The sequence shown here is derived from an EMBL/GenBank/DDBJ whole genome shotgun (WGS) entry which is preliminary data.</text>
</comment>
<dbReference type="AlphaFoldDB" id="A0A2M8ERK8"/>
<reference evidence="14" key="1">
    <citation type="submission" date="2017-09" db="EMBL/GenBank/DDBJ databases">
        <title>Depth-based differentiation of microbial function through sediment-hosted aquifers and enrichment of novel symbionts in the deep terrestrial subsurface.</title>
        <authorList>
            <person name="Probst A.J."/>
            <person name="Ladd B."/>
            <person name="Jarett J.K."/>
            <person name="Geller-Mcgrath D.E."/>
            <person name="Sieber C.M.K."/>
            <person name="Emerson J.B."/>
            <person name="Anantharaman K."/>
            <person name="Thomas B.C."/>
            <person name="Malmstrom R."/>
            <person name="Stieglmeier M."/>
            <person name="Klingl A."/>
            <person name="Woyke T."/>
            <person name="Ryan C.M."/>
            <person name="Banfield J.F."/>
        </authorList>
    </citation>
    <scope>NUCLEOTIDE SEQUENCE [LARGE SCALE GENOMIC DNA]</scope>
</reference>
<comment type="catalytic activity">
    <reaction evidence="7">
        <text>Couples ATP hydrolysis with the unwinding of duplex DNA by translocating in the 3'-5' direction.</text>
        <dbReference type="EC" id="5.6.2.4"/>
    </reaction>
</comment>
<dbReference type="CDD" id="cd17932">
    <property type="entry name" value="DEXQc_UvrD"/>
    <property type="match status" value="1"/>
</dbReference>
<dbReference type="InterPro" id="IPR027417">
    <property type="entry name" value="P-loop_NTPase"/>
</dbReference>
<evidence type="ECO:0000256" key="2">
    <source>
        <dbReference type="ARBA" id="ARBA00022741"/>
    </source>
</evidence>
<comment type="catalytic activity">
    <reaction evidence="9">
        <text>ATP + H2O = ADP + phosphate + H(+)</text>
        <dbReference type="Rhea" id="RHEA:13065"/>
        <dbReference type="ChEBI" id="CHEBI:15377"/>
        <dbReference type="ChEBI" id="CHEBI:15378"/>
        <dbReference type="ChEBI" id="CHEBI:30616"/>
        <dbReference type="ChEBI" id="CHEBI:43474"/>
        <dbReference type="ChEBI" id="CHEBI:456216"/>
        <dbReference type="EC" id="5.6.2.4"/>
    </reaction>
</comment>
<evidence type="ECO:0000313" key="14">
    <source>
        <dbReference type="Proteomes" id="UP000230228"/>
    </source>
</evidence>
<keyword evidence="5 10" id="KW-0067">ATP-binding</keyword>
<dbReference type="SUPFAM" id="SSF52540">
    <property type="entry name" value="P-loop containing nucleoside triphosphate hydrolases"/>
    <property type="match status" value="1"/>
</dbReference>
<gene>
    <name evidence="13" type="ORF">CO056_00570</name>
</gene>
<feature type="domain" description="UvrD-like helicase ATP-binding" evidence="11">
    <location>
        <begin position="5"/>
        <end position="286"/>
    </location>
</feature>
<accession>A0A2M8ERK8</accession>
<organism evidence="13 14">
    <name type="scientific">Candidatus Tagabacteria bacterium CG_4_9_14_0_2_um_filter_41_11</name>
    <dbReference type="NCBI Taxonomy" id="1975019"/>
    <lineage>
        <taxon>Bacteria</taxon>
        <taxon>Candidatus Tagaibacteriota</taxon>
    </lineage>
</organism>
<dbReference type="CDD" id="cd18807">
    <property type="entry name" value="SF1_C_UvrD"/>
    <property type="match status" value="1"/>
</dbReference>
<dbReference type="PROSITE" id="PS51198">
    <property type="entry name" value="UVRD_HELICASE_ATP_BIND"/>
    <property type="match status" value="1"/>
</dbReference>
<dbReference type="Pfam" id="PF00580">
    <property type="entry name" value="UvrD-helicase"/>
    <property type="match status" value="1"/>
</dbReference>
<keyword evidence="2 10" id="KW-0547">Nucleotide-binding</keyword>
<name>A0A2M8ERK8_9BACT</name>
<dbReference type="EMBL" id="PFSH01000008">
    <property type="protein sequence ID" value="PJC25376.1"/>
    <property type="molecule type" value="Genomic_DNA"/>
</dbReference>
<evidence type="ECO:0000256" key="7">
    <source>
        <dbReference type="ARBA" id="ARBA00034617"/>
    </source>
</evidence>
<keyword evidence="4 10" id="KW-0347">Helicase</keyword>
<evidence type="ECO:0000256" key="8">
    <source>
        <dbReference type="ARBA" id="ARBA00034808"/>
    </source>
</evidence>
<dbReference type="Gene3D" id="1.10.10.160">
    <property type="match status" value="1"/>
</dbReference>
<dbReference type="InterPro" id="IPR000212">
    <property type="entry name" value="DNA_helicase_UvrD/REP"/>
</dbReference>
<dbReference type="Proteomes" id="UP000230228">
    <property type="component" value="Unassembled WGS sequence"/>
</dbReference>
<evidence type="ECO:0000256" key="9">
    <source>
        <dbReference type="ARBA" id="ARBA00048988"/>
    </source>
</evidence>
<dbReference type="GO" id="GO:0016887">
    <property type="term" value="F:ATP hydrolysis activity"/>
    <property type="evidence" value="ECO:0007669"/>
    <property type="project" value="RHEA"/>
</dbReference>